<proteinExistence type="inferred from homology"/>
<evidence type="ECO:0000256" key="8">
    <source>
        <dbReference type="PIRSR" id="PIRSR602401-1"/>
    </source>
</evidence>
<keyword evidence="7 9" id="KW-0503">Monooxygenase</keyword>
<keyword evidence="5 9" id="KW-0560">Oxidoreductase</keyword>
<dbReference type="PRINTS" id="PR00463">
    <property type="entry name" value="EP450I"/>
</dbReference>
<organism evidence="10 11">
    <name type="scientific">Talaromyces rugulosus</name>
    <name type="common">Penicillium rugulosum</name>
    <dbReference type="NCBI Taxonomy" id="121627"/>
    <lineage>
        <taxon>Eukaryota</taxon>
        <taxon>Fungi</taxon>
        <taxon>Dikarya</taxon>
        <taxon>Ascomycota</taxon>
        <taxon>Pezizomycotina</taxon>
        <taxon>Eurotiomycetes</taxon>
        <taxon>Eurotiomycetidae</taxon>
        <taxon>Eurotiales</taxon>
        <taxon>Trichocomaceae</taxon>
        <taxon>Talaromyces</taxon>
        <taxon>Talaromyces sect. Islandici</taxon>
    </lineage>
</organism>
<keyword evidence="3 8" id="KW-0349">Heme</keyword>
<dbReference type="InterPro" id="IPR001128">
    <property type="entry name" value="Cyt_P450"/>
</dbReference>
<dbReference type="PANTHER" id="PTHR24305">
    <property type="entry name" value="CYTOCHROME P450"/>
    <property type="match status" value="1"/>
</dbReference>
<sequence>MVPWADGWSSATCIDKELHRSLRSTLLLGFNATSLKKFEPAILKHLDILMDKMLQGSKNQGKWGPAMDMNGWNQWFALDMITDFGFGAPSSLLTNSADRYVLDVLHLAVKNLGVIEQWPGLSYIGLGHIAYYVEALCSFSKVFSLPIGKFVQWHQDFTHRAIMNNADTVSGVLGYVIQSGEGKLGKKGHNKSQMLAEGSFVTFTAADGIGTTLSAVMYYLAHNPRVYEKLAKELRTKFSRDSENKQPRPESITWGPELSSCKYLQACLNEAWRLVPPACGVHWRECERSGVAIGSDEMPFGSDVGMSLFTIFRSTDYFRDAHDFWPERWIKGFLPDAEYQLTRQVFHPFSLGSRSCAGSHVAVMIATVVLANVIVKYDFRPSMLSEASLLGLPDQKLDQERHLQSCDSLPLEFESHFTLPIWKEGPILQFRERSTMFDADTANSR</sequence>
<evidence type="ECO:0000256" key="4">
    <source>
        <dbReference type="ARBA" id="ARBA00022723"/>
    </source>
</evidence>
<dbReference type="SUPFAM" id="SSF48264">
    <property type="entry name" value="Cytochrome P450"/>
    <property type="match status" value="1"/>
</dbReference>
<dbReference type="Pfam" id="PF00067">
    <property type="entry name" value="p450"/>
    <property type="match status" value="1"/>
</dbReference>
<keyword evidence="6 8" id="KW-0408">Iron</keyword>
<name>A0A7H8QVP7_TALRU</name>
<keyword evidence="4 8" id="KW-0479">Metal-binding</keyword>
<evidence type="ECO:0000256" key="3">
    <source>
        <dbReference type="ARBA" id="ARBA00022617"/>
    </source>
</evidence>
<comment type="similarity">
    <text evidence="2 9">Belongs to the cytochrome P450 family.</text>
</comment>
<dbReference type="GO" id="GO:0016705">
    <property type="term" value="F:oxidoreductase activity, acting on paired donors, with incorporation or reduction of molecular oxygen"/>
    <property type="evidence" value="ECO:0007669"/>
    <property type="project" value="InterPro"/>
</dbReference>
<dbReference type="PANTHER" id="PTHR24305:SF237">
    <property type="entry name" value="CYTOCHROME P450 MONOOXYGENASE ATNE-RELATED"/>
    <property type="match status" value="1"/>
</dbReference>
<dbReference type="GO" id="GO:0004497">
    <property type="term" value="F:monooxygenase activity"/>
    <property type="evidence" value="ECO:0007669"/>
    <property type="project" value="UniProtKB-KW"/>
</dbReference>
<evidence type="ECO:0000256" key="9">
    <source>
        <dbReference type="RuleBase" id="RU000461"/>
    </source>
</evidence>
<dbReference type="GeneID" id="55992719"/>
<evidence type="ECO:0000256" key="5">
    <source>
        <dbReference type="ARBA" id="ARBA00023002"/>
    </source>
</evidence>
<dbReference type="InterPro" id="IPR050121">
    <property type="entry name" value="Cytochrome_P450_monoxygenase"/>
</dbReference>
<protein>
    <recommendedName>
        <fullName evidence="12">Cytochrome P450</fullName>
    </recommendedName>
</protein>
<evidence type="ECO:0000313" key="11">
    <source>
        <dbReference type="Proteomes" id="UP000509510"/>
    </source>
</evidence>
<keyword evidence="11" id="KW-1185">Reference proteome</keyword>
<comment type="cofactor">
    <cofactor evidence="1 8">
        <name>heme</name>
        <dbReference type="ChEBI" id="CHEBI:30413"/>
    </cofactor>
</comment>
<dbReference type="AlphaFoldDB" id="A0A7H8QVP7"/>
<dbReference type="Gene3D" id="1.10.630.10">
    <property type="entry name" value="Cytochrome P450"/>
    <property type="match status" value="1"/>
</dbReference>
<dbReference type="Proteomes" id="UP000509510">
    <property type="component" value="Chromosome III"/>
</dbReference>
<evidence type="ECO:0000256" key="1">
    <source>
        <dbReference type="ARBA" id="ARBA00001971"/>
    </source>
</evidence>
<reference evidence="11" key="1">
    <citation type="submission" date="2020-06" db="EMBL/GenBank/DDBJ databases">
        <title>A chromosome-scale genome assembly of Talaromyces rugulosus W13939.</title>
        <authorList>
            <person name="Wang B."/>
            <person name="Guo L."/>
            <person name="Ye K."/>
            <person name="Wang L."/>
        </authorList>
    </citation>
    <scope>NUCLEOTIDE SEQUENCE [LARGE SCALE GENOMIC DNA]</scope>
    <source>
        <strain evidence="11">W13939</strain>
    </source>
</reference>
<dbReference type="OrthoDB" id="1470350at2759"/>
<dbReference type="InterPro" id="IPR017972">
    <property type="entry name" value="Cyt_P450_CS"/>
</dbReference>
<dbReference type="RefSeq" id="XP_035344278.1">
    <property type="nucleotide sequence ID" value="XM_035488385.1"/>
</dbReference>
<evidence type="ECO:0000256" key="2">
    <source>
        <dbReference type="ARBA" id="ARBA00010617"/>
    </source>
</evidence>
<accession>A0A7H8QVP7</accession>
<evidence type="ECO:0000256" key="7">
    <source>
        <dbReference type="ARBA" id="ARBA00023033"/>
    </source>
</evidence>
<dbReference type="GO" id="GO:0020037">
    <property type="term" value="F:heme binding"/>
    <property type="evidence" value="ECO:0007669"/>
    <property type="project" value="InterPro"/>
</dbReference>
<evidence type="ECO:0008006" key="12">
    <source>
        <dbReference type="Google" id="ProtNLM"/>
    </source>
</evidence>
<dbReference type="GO" id="GO:0005506">
    <property type="term" value="F:iron ion binding"/>
    <property type="evidence" value="ECO:0007669"/>
    <property type="project" value="InterPro"/>
</dbReference>
<dbReference type="KEGG" id="trg:TRUGW13939_05221"/>
<dbReference type="EMBL" id="CP055900">
    <property type="protein sequence ID" value="QKX58100.1"/>
    <property type="molecule type" value="Genomic_DNA"/>
</dbReference>
<gene>
    <name evidence="10" type="ORF">TRUGW13939_05221</name>
</gene>
<dbReference type="PROSITE" id="PS00086">
    <property type="entry name" value="CYTOCHROME_P450"/>
    <property type="match status" value="1"/>
</dbReference>
<evidence type="ECO:0000313" key="10">
    <source>
        <dbReference type="EMBL" id="QKX58100.1"/>
    </source>
</evidence>
<dbReference type="InterPro" id="IPR002401">
    <property type="entry name" value="Cyt_P450_E_grp-I"/>
</dbReference>
<evidence type="ECO:0000256" key="6">
    <source>
        <dbReference type="ARBA" id="ARBA00023004"/>
    </source>
</evidence>
<feature type="binding site" description="axial binding residue" evidence="8">
    <location>
        <position position="356"/>
    </location>
    <ligand>
        <name>heme</name>
        <dbReference type="ChEBI" id="CHEBI:30413"/>
    </ligand>
    <ligandPart>
        <name>Fe</name>
        <dbReference type="ChEBI" id="CHEBI:18248"/>
    </ligandPart>
</feature>
<dbReference type="InterPro" id="IPR036396">
    <property type="entry name" value="Cyt_P450_sf"/>
</dbReference>